<sequence>MKHIFSHQGKKGDILKASIDLFADRGYDAVSVRDIAKAAGVTEAALYKHFNGKEAMSLYIFKEIIKDYCLRISNISKEDLSSVDKLCKIVAITYDLYQAHPSEIRFALLSHYKFWDRLSDDIRPHLLIKSIIEDGINKGEIPREESYFLLSLYSGLMLEPLSQYHYFHEVFPDFPQLKERVAAKVRILLS</sequence>
<evidence type="ECO:0000259" key="3">
    <source>
        <dbReference type="PROSITE" id="PS50977"/>
    </source>
</evidence>
<evidence type="ECO:0000313" key="4">
    <source>
        <dbReference type="EMBL" id="MDO7787673.1"/>
    </source>
</evidence>
<dbReference type="Gene3D" id="1.10.357.10">
    <property type="entry name" value="Tetracycline Repressor, domain 2"/>
    <property type="match status" value="1"/>
</dbReference>
<comment type="caution">
    <text evidence="4">The sequence shown here is derived from an EMBL/GenBank/DDBJ whole genome shotgun (WGS) entry which is preliminary data.</text>
</comment>
<dbReference type="RefSeq" id="WP_304542899.1">
    <property type="nucleotide sequence ID" value="NZ_JARPTC010000015.1"/>
</dbReference>
<dbReference type="InterPro" id="IPR023772">
    <property type="entry name" value="DNA-bd_HTH_TetR-type_CS"/>
</dbReference>
<keyword evidence="5" id="KW-1185">Reference proteome</keyword>
<accession>A0AAW7ZDA5</accession>
<name>A0AAW7ZDA5_9FIRM</name>
<dbReference type="InterPro" id="IPR009057">
    <property type="entry name" value="Homeodomain-like_sf"/>
</dbReference>
<dbReference type="InterPro" id="IPR001647">
    <property type="entry name" value="HTH_TetR"/>
</dbReference>
<proteinExistence type="predicted"/>
<dbReference type="AlphaFoldDB" id="A0AAW7ZDA5"/>
<dbReference type="InterPro" id="IPR036271">
    <property type="entry name" value="Tet_transcr_reg_TetR-rel_C_sf"/>
</dbReference>
<feature type="DNA-binding region" description="H-T-H motif" evidence="2">
    <location>
        <begin position="31"/>
        <end position="50"/>
    </location>
</feature>
<keyword evidence="1 2" id="KW-0238">DNA-binding</keyword>
<dbReference type="PROSITE" id="PS50977">
    <property type="entry name" value="HTH_TETR_2"/>
    <property type="match status" value="1"/>
</dbReference>
<feature type="domain" description="HTH tetR-type" evidence="3">
    <location>
        <begin position="8"/>
        <end position="68"/>
    </location>
</feature>
<dbReference type="PANTHER" id="PTHR43479:SF11">
    <property type="entry name" value="ACREF_ENVCD OPERON REPRESSOR-RELATED"/>
    <property type="match status" value="1"/>
</dbReference>
<reference evidence="4" key="1">
    <citation type="journal article" date="2023" name="J. Hazard. Mater.">
        <title>Anaerobic biodegradation of pyrene and benzo[a]pyrene by a new sulfate-reducing Desulforamulus aquiferis strain DSA.</title>
        <authorList>
            <person name="Zhang Z."/>
            <person name="Sun J."/>
            <person name="Gong X."/>
            <person name="Wang C."/>
            <person name="Wang H."/>
        </authorList>
    </citation>
    <scope>NUCLEOTIDE SEQUENCE</scope>
    <source>
        <strain evidence="4">DSA</strain>
    </source>
</reference>
<dbReference type="SUPFAM" id="SSF48498">
    <property type="entry name" value="Tetracyclin repressor-like, C-terminal domain"/>
    <property type="match status" value="1"/>
</dbReference>
<organism evidence="4 5">
    <name type="scientific">Desulforamulus aquiferis</name>
    <dbReference type="NCBI Taxonomy" id="1397668"/>
    <lineage>
        <taxon>Bacteria</taxon>
        <taxon>Bacillati</taxon>
        <taxon>Bacillota</taxon>
        <taxon>Clostridia</taxon>
        <taxon>Eubacteriales</taxon>
        <taxon>Peptococcaceae</taxon>
        <taxon>Desulforamulus</taxon>
    </lineage>
</organism>
<dbReference type="GO" id="GO:0003677">
    <property type="term" value="F:DNA binding"/>
    <property type="evidence" value="ECO:0007669"/>
    <property type="project" value="UniProtKB-UniRule"/>
</dbReference>
<dbReference type="Pfam" id="PF00440">
    <property type="entry name" value="TetR_N"/>
    <property type="match status" value="1"/>
</dbReference>
<protein>
    <submittedName>
        <fullName evidence="4">Helix-turn-helix domain containing protein</fullName>
    </submittedName>
</protein>
<reference evidence="4" key="2">
    <citation type="submission" date="2023-03" db="EMBL/GenBank/DDBJ databases">
        <authorList>
            <person name="Zhang Z."/>
        </authorList>
    </citation>
    <scope>NUCLEOTIDE SEQUENCE</scope>
    <source>
        <strain evidence="4">DSA</strain>
    </source>
</reference>
<dbReference type="EMBL" id="JARPTC010000015">
    <property type="protein sequence ID" value="MDO7787673.1"/>
    <property type="molecule type" value="Genomic_DNA"/>
</dbReference>
<dbReference type="PANTHER" id="PTHR43479">
    <property type="entry name" value="ACREF/ENVCD OPERON REPRESSOR-RELATED"/>
    <property type="match status" value="1"/>
</dbReference>
<dbReference type="PROSITE" id="PS01081">
    <property type="entry name" value="HTH_TETR_1"/>
    <property type="match status" value="1"/>
</dbReference>
<evidence type="ECO:0000256" key="1">
    <source>
        <dbReference type="ARBA" id="ARBA00023125"/>
    </source>
</evidence>
<evidence type="ECO:0000256" key="2">
    <source>
        <dbReference type="PROSITE-ProRule" id="PRU00335"/>
    </source>
</evidence>
<gene>
    <name evidence="4" type="ORF">P6N53_10635</name>
</gene>
<dbReference type="Proteomes" id="UP001172911">
    <property type="component" value="Unassembled WGS sequence"/>
</dbReference>
<dbReference type="SUPFAM" id="SSF46689">
    <property type="entry name" value="Homeodomain-like"/>
    <property type="match status" value="1"/>
</dbReference>
<evidence type="ECO:0000313" key="5">
    <source>
        <dbReference type="Proteomes" id="UP001172911"/>
    </source>
</evidence>
<dbReference type="InterPro" id="IPR050624">
    <property type="entry name" value="HTH-type_Tx_Regulator"/>
</dbReference>
<dbReference type="PRINTS" id="PR00455">
    <property type="entry name" value="HTHTETR"/>
</dbReference>